<comment type="caution">
    <text evidence="2">The sequence shown here is derived from an EMBL/GenBank/DDBJ whole genome shotgun (WGS) entry which is preliminary data.</text>
</comment>
<dbReference type="AlphaFoldDB" id="A0AAW3DBJ0"/>
<evidence type="ECO:0000256" key="1">
    <source>
        <dbReference type="SAM" id="Phobius"/>
    </source>
</evidence>
<gene>
    <name evidence="2" type="ORF">DR78_417</name>
</gene>
<evidence type="ECO:0000313" key="3">
    <source>
        <dbReference type="Proteomes" id="UP000029117"/>
    </source>
</evidence>
<keyword evidence="1" id="KW-0812">Transmembrane</keyword>
<dbReference type="RefSeq" id="WP_035736616.1">
    <property type="nucleotide sequence ID" value="NZ_JACTRV010000017.1"/>
</dbReference>
<dbReference type="Proteomes" id="UP000029117">
    <property type="component" value="Unassembled WGS sequence"/>
</dbReference>
<dbReference type="EMBL" id="JOUE01000006">
    <property type="protein sequence ID" value="KFJ42875.1"/>
    <property type="molecule type" value="Genomic_DNA"/>
</dbReference>
<name>A0AAW3DBJ0_9GAMM</name>
<keyword evidence="1" id="KW-1133">Transmembrane helix</keyword>
<proteinExistence type="predicted"/>
<keyword evidence="1" id="KW-0472">Membrane</keyword>
<accession>A0AAW3DBJ0</accession>
<evidence type="ECO:0008006" key="4">
    <source>
        <dbReference type="Google" id="ProtNLM"/>
    </source>
</evidence>
<sequence length="412" mass="49079">MKKIRRLLQSIFFTKQPSFIISARYLYNFSNMYIKTHRAIFFRSFKRIDLIIINLIAMLRWLSFYAWLTSYKVTKATSVQKLDEAGIKNKFSLYLRLVKLAIFNFIPPHYYFKYKLYKNDFIYFFYSKQNSLLHAYSDRSFQHSKKIIQLISDKYAFLEFLDNNNLQTNYSYKVPLHKIFQDHGIIFKKQKIFCKPNVANRSTGALFIDYDISTEDYRLVTLVDKKELYGKCDILDFMQRYYSCDEVLLIEEFIEDDDDIKKLSQHPTDSTTMRIITASVDIDDFAPQVIYMQLEIPALENNNRQQFYKILPLNIETLDIDLTNMPDFEDMQKFAAMQLSTNIKDKIYVAIDKCIKTHEMLAVRAIAFDVILSSQQPVVIEANYNWDIELLYRSYRPNQTQNTIAQEWLENL</sequence>
<reference evidence="2 3" key="1">
    <citation type="submission" date="2014-04" db="EMBL/GenBank/DDBJ databases">
        <authorList>
            <person name="Bishop-Lilly K.A."/>
            <person name="Broomall S.M."/>
            <person name="Chain P.S."/>
            <person name="Chertkov O."/>
            <person name="Coyne S.R."/>
            <person name="Daligault H.E."/>
            <person name="Davenport K.W."/>
            <person name="Erkkila T."/>
            <person name="Frey K.G."/>
            <person name="Gibbons H.S."/>
            <person name="Gu W."/>
            <person name="Jaissle J."/>
            <person name="Johnson S.L."/>
            <person name="Koroleva G.I."/>
            <person name="Ladner J.T."/>
            <person name="Lo C.-C."/>
            <person name="Minogue T.D."/>
            <person name="Munk C."/>
            <person name="Palacios G.F."/>
            <person name="Redden C.L."/>
            <person name="Rosenzweig C.N."/>
            <person name="Scholz M.B."/>
            <person name="Teshima H."/>
            <person name="Xu Y."/>
        </authorList>
    </citation>
    <scope>NUCLEOTIDE SEQUENCE [LARGE SCALE GENOMIC DNA]</scope>
    <source>
        <strain evidence="2 3">FAJ</strain>
    </source>
</reference>
<evidence type="ECO:0000313" key="2">
    <source>
        <dbReference type="EMBL" id="KFJ42875.1"/>
    </source>
</evidence>
<protein>
    <recommendedName>
        <fullName evidence="4">Alpha-L-glutamate ligase-related protein ATP-grasp domain-containing protein</fullName>
    </recommendedName>
</protein>
<organism evidence="2 3">
    <name type="scientific">Francisella philomiragia</name>
    <dbReference type="NCBI Taxonomy" id="28110"/>
    <lineage>
        <taxon>Bacteria</taxon>
        <taxon>Pseudomonadati</taxon>
        <taxon>Pseudomonadota</taxon>
        <taxon>Gammaproteobacteria</taxon>
        <taxon>Thiotrichales</taxon>
        <taxon>Francisellaceae</taxon>
        <taxon>Francisella</taxon>
    </lineage>
</organism>
<feature type="transmembrane region" description="Helical" evidence="1">
    <location>
        <begin position="48"/>
        <end position="68"/>
    </location>
</feature>